<keyword evidence="2" id="KW-1185">Reference proteome</keyword>
<dbReference type="Proteomes" id="UP000331127">
    <property type="component" value="Unassembled WGS sequence"/>
</dbReference>
<comment type="caution">
    <text evidence="1">The sequence shown here is derived from an EMBL/GenBank/DDBJ whole genome shotgun (WGS) entry which is preliminary data.</text>
</comment>
<evidence type="ECO:0000313" key="2">
    <source>
        <dbReference type="Proteomes" id="UP000331127"/>
    </source>
</evidence>
<name>A0A5M3WGW3_9ACTN</name>
<sequence length="207" mass="22398">MSAITPPTPDNIAAMLTDSDNDYHDGNDWHLGISAAGNVVSIEVTPHDVAHEELPVERFEAHVFAVEPAPPVASAPVELDAETARELTYDGHGATIDGWTVVAQVETGRSRWTSHHRLVIRNETGEHFAATFRRGLTEMQETQPWEDEQVAKFTPVAPRAKVVRTVEWVKPPAPAPDLLIDPDCRDGKCGSCVGGPCEHGCHQGGGS</sequence>
<accession>A0A5M3WGW3</accession>
<organism evidence="1 2">
    <name type="scientific">Acrocarpospora macrocephala</name>
    <dbReference type="NCBI Taxonomy" id="150177"/>
    <lineage>
        <taxon>Bacteria</taxon>
        <taxon>Bacillati</taxon>
        <taxon>Actinomycetota</taxon>
        <taxon>Actinomycetes</taxon>
        <taxon>Streptosporangiales</taxon>
        <taxon>Streptosporangiaceae</taxon>
        <taxon>Acrocarpospora</taxon>
    </lineage>
</organism>
<proteinExistence type="predicted"/>
<dbReference type="EMBL" id="BLAE01000006">
    <property type="protein sequence ID" value="GES07479.1"/>
    <property type="molecule type" value="Genomic_DNA"/>
</dbReference>
<evidence type="ECO:0000313" key="1">
    <source>
        <dbReference type="EMBL" id="GES07479.1"/>
    </source>
</evidence>
<protein>
    <submittedName>
        <fullName evidence="1">Uncharacterized protein</fullName>
    </submittedName>
</protein>
<dbReference type="OrthoDB" id="3540337at2"/>
<dbReference type="AlphaFoldDB" id="A0A5M3WGW3"/>
<dbReference type="RefSeq" id="WP_155353185.1">
    <property type="nucleotide sequence ID" value="NZ_BAAAHL010000012.1"/>
</dbReference>
<reference evidence="1 2" key="1">
    <citation type="submission" date="2019-10" db="EMBL/GenBank/DDBJ databases">
        <title>Whole genome shotgun sequence of Acrocarpospora macrocephala NBRC 16266.</title>
        <authorList>
            <person name="Ichikawa N."/>
            <person name="Kimura A."/>
            <person name="Kitahashi Y."/>
            <person name="Komaki H."/>
            <person name="Oguchi A."/>
        </authorList>
    </citation>
    <scope>NUCLEOTIDE SEQUENCE [LARGE SCALE GENOMIC DNA]</scope>
    <source>
        <strain evidence="1 2">NBRC 16266</strain>
    </source>
</reference>
<gene>
    <name evidence="1" type="ORF">Amac_010740</name>
</gene>